<evidence type="ECO:0008006" key="4">
    <source>
        <dbReference type="Google" id="ProtNLM"/>
    </source>
</evidence>
<evidence type="ECO:0000313" key="3">
    <source>
        <dbReference type="Proteomes" id="UP000239724"/>
    </source>
</evidence>
<keyword evidence="3" id="KW-1185">Reference proteome</keyword>
<accession>A0A2S6N0L2</accession>
<evidence type="ECO:0000313" key="2">
    <source>
        <dbReference type="EMBL" id="PPQ28154.1"/>
    </source>
</evidence>
<reference evidence="2 3" key="1">
    <citation type="journal article" date="2018" name="Arch. Microbiol.">
        <title>New insights into the metabolic potential of the phototrophic purple bacterium Rhodopila globiformis DSM 161(T) from its draft genome sequence and evidence for a vanadium-dependent nitrogenase.</title>
        <authorList>
            <person name="Imhoff J.F."/>
            <person name="Rahn T."/>
            <person name="Kunzel S."/>
            <person name="Neulinger S.C."/>
        </authorList>
    </citation>
    <scope>NUCLEOTIDE SEQUENCE [LARGE SCALE GENOMIC DNA]</scope>
    <source>
        <strain evidence="2 3">DSM 161</strain>
    </source>
</reference>
<dbReference type="EMBL" id="NHRY01000248">
    <property type="protein sequence ID" value="PPQ28154.1"/>
    <property type="molecule type" value="Genomic_DNA"/>
</dbReference>
<proteinExistence type="predicted"/>
<organism evidence="2 3">
    <name type="scientific">Rhodopila globiformis</name>
    <name type="common">Rhodopseudomonas globiformis</name>
    <dbReference type="NCBI Taxonomy" id="1071"/>
    <lineage>
        <taxon>Bacteria</taxon>
        <taxon>Pseudomonadati</taxon>
        <taxon>Pseudomonadota</taxon>
        <taxon>Alphaproteobacteria</taxon>
        <taxon>Acetobacterales</taxon>
        <taxon>Acetobacteraceae</taxon>
        <taxon>Rhodopila</taxon>
    </lineage>
</organism>
<dbReference type="Proteomes" id="UP000239724">
    <property type="component" value="Unassembled WGS sequence"/>
</dbReference>
<protein>
    <recommendedName>
        <fullName evidence="4">Hemerythrin-like domain-containing protein</fullName>
    </recommendedName>
</protein>
<dbReference type="RefSeq" id="WP_104521594.1">
    <property type="nucleotide sequence ID" value="NZ_NHRY01000248.1"/>
</dbReference>
<name>A0A2S6N0L2_RHOGL</name>
<keyword evidence="1" id="KW-0732">Signal</keyword>
<sequence length="168" mass="17758">MLLGGLLTAAVPLAASAQPAHNIPPSDAMEHDSVLAYLGKISQRTTPTGAAAKHLAEVMKAHMALEDEFILPPLSLLPAIADGTVTPDMRWAIAMSDRVKANKEKLQQSHAAITAANLALMQAAQEEHDEITLGFSKDLAADDLADVEVTEPTVIVIGEILRAKLPAK</sequence>
<feature type="signal peptide" evidence="1">
    <location>
        <begin position="1"/>
        <end position="17"/>
    </location>
</feature>
<gene>
    <name evidence="2" type="ORF">CCS01_25270</name>
</gene>
<feature type="chain" id="PRO_5015449018" description="Hemerythrin-like domain-containing protein" evidence="1">
    <location>
        <begin position="18"/>
        <end position="168"/>
    </location>
</feature>
<dbReference type="AlphaFoldDB" id="A0A2S6N0L2"/>
<evidence type="ECO:0000256" key="1">
    <source>
        <dbReference type="SAM" id="SignalP"/>
    </source>
</evidence>
<comment type="caution">
    <text evidence="2">The sequence shown here is derived from an EMBL/GenBank/DDBJ whole genome shotgun (WGS) entry which is preliminary data.</text>
</comment>